<reference evidence="5 6" key="1">
    <citation type="submission" date="2019-07" db="EMBL/GenBank/DDBJ databases">
        <title>Qingshengfaniella alkalisoli gen. nov., sp. nov., isolated from saline soil.</title>
        <authorList>
            <person name="Xu L."/>
            <person name="Huang X.-X."/>
            <person name="Sun J.-Q."/>
        </authorList>
    </citation>
    <scope>NUCLEOTIDE SEQUENCE [LARGE SCALE GENOMIC DNA]</scope>
    <source>
        <strain evidence="5 6">DSM 27279</strain>
    </source>
</reference>
<dbReference type="EMBL" id="VLTJ01000029">
    <property type="protein sequence ID" value="TSH92986.1"/>
    <property type="molecule type" value="Genomic_DNA"/>
</dbReference>
<evidence type="ECO:0000256" key="4">
    <source>
        <dbReference type="SAM" id="SignalP"/>
    </source>
</evidence>
<dbReference type="Gene3D" id="3.40.190.10">
    <property type="entry name" value="Periplasmic binding protein-like II"/>
    <property type="match status" value="2"/>
</dbReference>
<dbReference type="GO" id="GO:0015689">
    <property type="term" value="P:molybdate ion transport"/>
    <property type="evidence" value="ECO:0007669"/>
    <property type="project" value="InterPro"/>
</dbReference>
<dbReference type="GO" id="GO:0046872">
    <property type="term" value="F:metal ion binding"/>
    <property type="evidence" value="ECO:0007669"/>
    <property type="project" value="UniProtKB-KW"/>
</dbReference>
<dbReference type="SUPFAM" id="SSF53850">
    <property type="entry name" value="Periplasmic binding protein-like II"/>
    <property type="match status" value="1"/>
</dbReference>
<evidence type="ECO:0000313" key="5">
    <source>
        <dbReference type="EMBL" id="TSH92986.1"/>
    </source>
</evidence>
<accession>A0A556AJD5</accession>
<keyword evidence="6" id="KW-1185">Reference proteome</keyword>
<evidence type="ECO:0000256" key="2">
    <source>
        <dbReference type="ARBA" id="ARBA00022723"/>
    </source>
</evidence>
<organism evidence="5 6">
    <name type="scientific">Verticiella sediminum</name>
    <dbReference type="NCBI Taxonomy" id="1247510"/>
    <lineage>
        <taxon>Bacteria</taxon>
        <taxon>Pseudomonadati</taxon>
        <taxon>Pseudomonadota</taxon>
        <taxon>Betaproteobacteria</taxon>
        <taxon>Burkholderiales</taxon>
        <taxon>Alcaligenaceae</taxon>
        <taxon>Verticiella</taxon>
    </lineage>
</organism>
<gene>
    <name evidence="5" type="primary">modA</name>
    <name evidence="5" type="ORF">FOZ76_16505</name>
</gene>
<dbReference type="PANTHER" id="PTHR30632">
    <property type="entry name" value="MOLYBDATE-BINDING PERIPLASMIC PROTEIN"/>
    <property type="match status" value="1"/>
</dbReference>
<dbReference type="PANTHER" id="PTHR30632:SF14">
    <property type="entry name" value="TUNGSTATE_MOLYBDATE_CHROMATE-BINDING PROTEIN MODA"/>
    <property type="match status" value="1"/>
</dbReference>
<dbReference type="Proteomes" id="UP000318405">
    <property type="component" value="Unassembled WGS sequence"/>
</dbReference>
<feature type="signal peptide" evidence="4">
    <location>
        <begin position="1"/>
        <end position="23"/>
    </location>
</feature>
<dbReference type="NCBIfam" id="TIGR01256">
    <property type="entry name" value="modA"/>
    <property type="match status" value="1"/>
</dbReference>
<proteinExistence type="inferred from homology"/>
<dbReference type="GO" id="GO:0030973">
    <property type="term" value="F:molybdate ion binding"/>
    <property type="evidence" value="ECO:0007669"/>
    <property type="project" value="TreeGrafter"/>
</dbReference>
<sequence length="239" mass="25039">MRIAATLALSAVVAASHIPLAQADELTIAAGAGYRRPVTEAIAAYEAQSGAKVGQVYGNLGQVFAQARESGRIGMVCGDRAMLEKAEGLAFTRFVPLGQGRLVVGYRQGLSLGAPEEIARDDIKRVAIPDEKNAVYGVAGRQYLDKSGLSAKVDAKLLAVATVPQVTAYLVSGEVDAGLLNASDAMGAQDKIGGYLPVDPALYEPIRIDCGVLDERAAQGLAEFLDTDAVRDIAKKYGM</sequence>
<keyword evidence="2" id="KW-0479">Metal-binding</keyword>
<dbReference type="Pfam" id="PF13531">
    <property type="entry name" value="SBP_bac_11"/>
    <property type="match status" value="1"/>
</dbReference>
<comment type="caution">
    <text evidence="5">The sequence shown here is derived from an EMBL/GenBank/DDBJ whole genome shotgun (WGS) entry which is preliminary data.</text>
</comment>
<evidence type="ECO:0000256" key="3">
    <source>
        <dbReference type="ARBA" id="ARBA00022729"/>
    </source>
</evidence>
<evidence type="ECO:0000256" key="1">
    <source>
        <dbReference type="ARBA" id="ARBA00009175"/>
    </source>
</evidence>
<comment type="similarity">
    <text evidence="1">Belongs to the bacterial solute-binding protein ModA family.</text>
</comment>
<dbReference type="OrthoDB" id="9785015at2"/>
<dbReference type="InterPro" id="IPR005950">
    <property type="entry name" value="ModA"/>
</dbReference>
<dbReference type="InterPro" id="IPR050682">
    <property type="entry name" value="ModA/WtpA"/>
</dbReference>
<feature type="chain" id="PRO_5022020217" evidence="4">
    <location>
        <begin position="24"/>
        <end position="239"/>
    </location>
</feature>
<dbReference type="RefSeq" id="WP_143949352.1">
    <property type="nucleotide sequence ID" value="NZ_BAABMB010000001.1"/>
</dbReference>
<keyword evidence="3 4" id="KW-0732">Signal</keyword>
<dbReference type="AlphaFoldDB" id="A0A556AJD5"/>
<protein>
    <submittedName>
        <fullName evidence="5">Molybdate ABC transporter substrate-binding protein</fullName>
    </submittedName>
</protein>
<evidence type="ECO:0000313" key="6">
    <source>
        <dbReference type="Proteomes" id="UP000318405"/>
    </source>
</evidence>
<name>A0A556AJD5_9BURK</name>